<sequence>MRFSSILPFAAAGVATVSAQTADPAHSMGFIGCSMAENVAQGYVAVKGQRMWGPYGTSGMVVQSWTNTNSQSWKLFDQQAAKYGKPTAVWVQICIFTNGATYSEVKQLIANTRQHAAPNATVYITGQPLYEAGQTCQLAGPKGPESTDALAQQAAKDTTQNVIYPGSFLLKPGEVQDGCHANTVGQQSLGKQAVAFWG</sequence>
<dbReference type="RefSeq" id="XP_033382646.1">
    <property type="nucleotide sequence ID" value="XM_033533196.1"/>
</dbReference>
<keyword evidence="3" id="KW-1185">Reference proteome</keyword>
<dbReference type="AlphaFoldDB" id="A0A6A5XN81"/>
<dbReference type="EMBL" id="ML978070">
    <property type="protein sequence ID" value="KAF2014307.1"/>
    <property type="molecule type" value="Genomic_DNA"/>
</dbReference>
<dbReference type="GeneID" id="54290593"/>
<reference evidence="2" key="1">
    <citation type="journal article" date="2020" name="Stud. Mycol.">
        <title>101 Dothideomycetes genomes: a test case for predicting lifestyles and emergence of pathogens.</title>
        <authorList>
            <person name="Haridas S."/>
            <person name="Albert R."/>
            <person name="Binder M."/>
            <person name="Bloem J."/>
            <person name="Labutti K."/>
            <person name="Salamov A."/>
            <person name="Andreopoulos B."/>
            <person name="Baker S."/>
            <person name="Barry K."/>
            <person name="Bills G."/>
            <person name="Bluhm B."/>
            <person name="Cannon C."/>
            <person name="Castanera R."/>
            <person name="Culley D."/>
            <person name="Daum C."/>
            <person name="Ezra D."/>
            <person name="Gonzalez J."/>
            <person name="Henrissat B."/>
            <person name="Kuo A."/>
            <person name="Liang C."/>
            <person name="Lipzen A."/>
            <person name="Lutzoni F."/>
            <person name="Magnuson J."/>
            <person name="Mondo S."/>
            <person name="Nolan M."/>
            <person name="Ohm R."/>
            <person name="Pangilinan J."/>
            <person name="Park H.-J."/>
            <person name="Ramirez L."/>
            <person name="Alfaro M."/>
            <person name="Sun H."/>
            <person name="Tritt A."/>
            <person name="Yoshinaga Y."/>
            <person name="Zwiers L.-H."/>
            <person name="Turgeon B."/>
            <person name="Goodwin S."/>
            <person name="Spatafora J."/>
            <person name="Crous P."/>
            <person name="Grigoriev I."/>
        </authorList>
    </citation>
    <scope>NUCLEOTIDE SEQUENCE</scope>
    <source>
        <strain evidence="2">CBS 175.79</strain>
    </source>
</reference>
<evidence type="ECO:0008006" key="4">
    <source>
        <dbReference type="Google" id="ProtNLM"/>
    </source>
</evidence>
<gene>
    <name evidence="2" type="ORF">BU24DRAFT_481737</name>
</gene>
<evidence type="ECO:0000313" key="2">
    <source>
        <dbReference type="EMBL" id="KAF2014307.1"/>
    </source>
</evidence>
<proteinExistence type="predicted"/>
<feature type="chain" id="PRO_5025559984" description="Carbohydrate esterase family 5 protein" evidence="1">
    <location>
        <begin position="20"/>
        <end position="198"/>
    </location>
</feature>
<dbReference type="Proteomes" id="UP000799778">
    <property type="component" value="Unassembled WGS sequence"/>
</dbReference>
<evidence type="ECO:0000256" key="1">
    <source>
        <dbReference type="SAM" id="SignalP"/>
    </source>
</evidence>
<keyword evidence="1" id="KW-0732">Signal</keyword>
<dbReference type="OrthoDB" id="5177516at2759"/>
<evidence type="ECO:0000313" key="3">
    <source>
        <dbReference type="Proteomes" id="UP000799778"/>
    </source>
</evidence>
<feature type="signal peptide" evidence="1">
    <location>
        <begin position="1"/>
        <end position="19"/>
    </location>
</feature>
<accession>A0A6A5XN81</accession>
<name>A0A6A5XN81_9PLEO</name>
<organism evidence="2 3">
    <name type="scientific">Aaosphaeria arxii CBS 175.79</name>
    <dbReference type="NCBI Taxonomy" id="1450172"/>
    <lineage>
        <taxon>Eukaryota</taxon>
        <taxon>Fungi</taxon>
        <taxon>Dikarya</taxon>
        <taxon>Ascomycota</taxon>
        <taxon>Pezizomycotina</taxon>
        <taxon>Dothideomycetes</taxon>
        <taxon>Pleosporomycetidae</taxon>
        <taxon>Pleosporales</taxon>
        <taxon>Pleosporales incertae sedis</taxon>
        <taxon>Aaosphaeria</taxon>
    </lineage>
</organism>
<protein>
    <recommendedName>
        <fullName evidence="4">Carbohydrate esterase family 5 protein</fullName>
    </recommendedName>
</protein>